<name>A0ABM4CY91_HYDVU</name>
<dbReference type="PANTHER" id="PTHR12349:SF4">
    <property type="entry name" value="ANKYRIN REPEAT AND LEM DOMAIN-CONTAINING PROTEIN 2"/>
    <property type="match status" value="1"/>
</dbReference>
<dbReference type="InterPro" id="IPR011015">
    <property type="entry name" value="LEM/LEM-like_dom_sf"/>
</dbReference>
<dbReference type="PANTHER" id="PTHR12349">
    <property type="entry name" value="ANKYRIN REPEAT AND LEM DOMAIN-CONTAINING PROTEIN 2"/>
    <property type="match status" value="1"/>
</dbReference>
<accession>A0ABM4CY91</accession>
<dbReference type="RefSeq" id="XP_065666924.1">
    <property type="nucleotide sequence ID" value="XM_065810852.1"/>
</dbReference>
<keyword evidence="1" id="KW-0040">ANK repeat</keyword>
<sequence length="666" mass="76529">MLNSKPLSSLSTEELARALKSLNLNVGPITSSTRKIYENRLKEHLLKTIESNPSNEKPNNCVSNTLEEDNFQNNINSNNNFINKTDIIDSEVSNGESKPQNFYAVWTPISLKTENGVKTPNIYTSQKNALAFMKENRGSRFKLFKSIEEAEHFSLSKLDKPNVEKVVSSNRVNNVESKIIFKSPTFHELLKFKKYIEEGNFLEVQKCLCNPRYLITSLDMPVILQEGCRYNPMHVAVHANKPNICKYFIELLHSHKFLKLVFSDESDDLNFRERQLVDIFLNTPDKACCDTPLHTACKFCFKEIVVFLLTCKETDLKSINKDGFTAFQVIGQRINNQSPLIQDIRELFEEKAYIPLYKNDFNPCVGQPIITILPIDEDFSAEKIKAYVGPVAPAKAVQVFTIWKTQRKSPVALSDIDKGLERIGRDIADKENVPFTEYWTFLNGFYNLATKKGLEKLEEYLNFKSENSINQSEMSSYEFKTSENFLEKNETNLKDNIKRKLNFEDEISDNRHSEAVFDNCYNESLEHNDCSIDLDFKDLSVLFKAFTKRIIEPSTSTNGNELNQDKLPSPVQKPIINSNKNIKKKKSQKVFIDGDIPTKVDLDVFRAIKDVVIEPLQYPNIHHWKSYIESYSDTSKLSWPSPGSPRYHKNKKRTALPSVEDSDNGF</sequence>
<organism evidence="5 6">
    <name type="scientific">Hydra vulgaris</name>
    <name type="common">Hydra</name>
    <name type="synonym">Hydra attenuata</name>
    <dbReference type="NCBI Taxonomy" id="6087"/>
    <lineage>
        <taxon>Eukaryota</taxon>
        <taxon>Metazoa</taxon>
        <taxon>Cnidaria</taxon>
        <taxon>Hydrozoa</taxon>
        <taxon>Hydroidolina</taxon>
        <taxon>Anthoathecata</taxon>
        <taxon>Aplanulata</taxon>
        <taxon>Hydridae</taxon>
        <taxon>Hydra</taxon>
    </lineage>
</organism>
<evidence type="ECO:0000313" key="5">
    <source>
        <dbReference type="Proteomes" id="UP001652625"/>
    </source>
</evidence>
<evidence type="ECO:0000256" key="2">
    <source>
        <dbReference type="ARBA" id="ARBA00023306"/>
    </source>
</evidence>
<dbReference type="SUPFAM" id="SSF63451">
    <property type="entry name" value="LEM domain"/>
    <property type="match status" value="1"/>
</dbReference>
<dbReference type="Gene3D" id="1.25.40.20">
    <property type="entry name" value="Ankyrin repeat-containing domain"/>
    <property type="match status" value="1"/>
</dbReference>
<dbReference type="SUPFAM" id="SSF48403">
    <property type="entry name" value="Ankyrin repeat"/>
    <property type="match status" value="1"/>
</dbReference>
<dbReference type="Pfam" id="PF24567">
    <property type="entry name" value="ANKLE2_3rd"/>
    <property type="match status" value="1"/>
</dbReference>
<dbReference type="InterPro" id="IPR036770">
    <property type="entry name" value="Ankyrin_rpt-contain_sf"/>
</dbReference>
<keyword evidence="2" id="KW-0131">Cell cycle</keyword>
<keyword evidence="5" id="KW-1185">Reference proteome</keyword>
<feature type="domain" description="LEM" evidence="4">
    <location>
        <begin position="4"/>
        <end position="48"/>
    </location>
</feature>
<dbReference type="CDD" id="cd12934">
    <property type="entry name" value="LEM"/>
    <property type="match status" value="1"/>
</dbReference>
<dbReference type="Proteomes" id="UP001652625">
    <property type="component" value="Chromosome 11"/>
</dbReference>
<evidence type="ECO:0000256" key="1">
    <source>
        <dbReference type="ARBA" id="ARBA00023043"/>
    </source>
</evidence>
<proteinExistence type="predicted"/>
<gene>
    <name evidence="6" type="primary">LOC101238853</name>
</gene>
<protein>
    <submittedName>
        <fullName evidence="6">Ankyrin repeat and LEM domain-containing protein 2 isoform X2</fullName>
    </submittedName>
</protein>
<evidence type="ECO:0000256" key="3">
    <source>
        <dbReference type="SAM" id="MobiDB-lite"/>
    </source>
</evidence>
<dbReference type="InterPro" id="IPR003887">
    <property type="entry name" value="LEM_dom"/>
</dbReference>
<dbReference type="Pfam" id="PF03020">
    <property type="entry name" value="LEM"/>
    <property type="match status" value="1"/>
</dbReference>
<evidence type="ECO:0000313" key="6">
    <source>
        <dbReference type="RefSeq" id="XP_065666924.1"/>
    </source>
</evidence>
<dbReference type="Gene3D" id="1.10.720.40">
    <property type="match status" value="1"/>
</dbReference>
<feature type="region of interest" description="Disordered" evidence="3">
    <location>
        <begin position="638"/>
        <end position="666"/>
    </location>
</feature>
<dbReference type="InterPro" id="IPR056237">
    <property type="entry name" value="ANKLE2_3rd"/>
</dbReference>
<dbReference type="SMART" id="SM00540">
    <property type="entry name" value="LEM"/>
    <property type="match status" value="1"/>
</dbReference>
<dbReference type="GeneID" id="101238853"/>
<evidence type="ECO:0000259" key="4">
    <source>
        <dbReference type="PROSITE" id="PS50954"/>
    </source>
</evidence>
<reference evidence="6" key="1">
    <citation type="submission" date="2025-08" db="UniProtKB">
        <authorList>
            <consortium name="RefSeq"/>
        </authorList>
    </citation>
    <scope>IDENTIFICATION</scope>
</reference>
<dbReference type="PROSITE" id="PS50954">
    <property type="entry name" value="LEM"/>
    <property type="match status" value="1"/>
</dbReference>